<evidence type="ECO:0000256" key="1">
    <source>
        <dbReference type="ARBA" id="ARBA00006315"/>
    </source>
</evidence>
<dbReference type="PANTHER" id="PTHR11060:SF0">
    <property type="entry name" value="PROTEIN MEMO1"/>
    <property type="match status" value="1"/>
</dbReference>
<organism evidence="2 3">
    <name type="scientific">Handelsmanbacteria sp. (strain RIFCSPLOWO2_12_FULL_64_10)</name>
    <dbReference type="NCBI Taxonomy" id="1817868"/>
    <lineage>
        <taxon>Bacteria</taxon>
        <taxon>Candidatus Handelsmaniibacteriota</taxon>
    </lineage>
</organism>
<dbReference type="PANTHER" id="PTHR11060">
    <property type="entry name" value="PROTEIN MEMO1"/>
    <property type="match status" value="1"/>
</dbReference>
<dbReference type="EMBL" id="MFKF01000044">
    <property type="protein sequence ID" value="OGG56178.1"/>
    <property type="molecule type" value="Genomic_DNA"/>
</dbReference>
<accession>A0A1F6D418</accession>
<dbReference type="NCBIfam" id="TIGR04336">
    <property type="entry name" value="AmmeMemoSam_B"/>
    <property type="match status" value="1"/>
</dbReference>
<dbReference type="Pfam" id="PF01875">
    <property type="entry name" value="Memo"/>
    <property type="match status" value="1"/>
</dbReference>
<proteinExistence type="inferred from homology"/>
<sequence length="314" mass="34921">NRRFRERLIATVREFETAPVRTPICVGGVYPPDPDELRTWVFQQLDLAHAPARPSRTAGLIAPHIDYARGAPTYAKAYTPLKGQRDIARVVILGTAHMSSYRPFALTRKAYETPLGPCRTDTAFVGRLLARYPHPAFEDEFLHRGEHSIELQLPYLQVLFGPGVPIVPVLCGSLHTFIESGDDPTDAAAIRDFRDALRAAIAASPGRTLIVAASDLAHMGRQFGDRFVMTDEVLRRVEADDRRMLAPVLRGDADGFLRDLVRDRDARRICGAAPIYILLKALEPGPGTLLEYRQCTDPARVCTVTIPAIIYENR</sequence>
<evidence type="ECO:0000313" key="2">
    <source>
        <dbReference type="EMBL" id="OGG56178.1"/>
    </source>
</evidence>
<dbReference type="Gene3D" id="3.40.830.10">
    <property type="entry name" value="LigB-like"/>
    <property type="match status" value="1"/>
</dbReference>
<dbReference type="CDD" id="cd07361">
    <property type="entry name" value="MEMO_like"/>
    <property type="match status" value="1"/>
</dbReference>
<reference evidence="2 3" key="1">
    <citation type="journal article" date="2016" name="Nat. Commun.">
        <title>Thousands of microbial genomes shed light on interconnected biogeochemical processes in an aquifer system.</title>
        <authorList>
            <person name="Anantharaman K."/>
            <person name="Brown C.T."/>
            <person name="Hug L.A."/>
            <person name="Sharon I."/>
            <person name="Castelle C.J."/>
            <person name="Probst A.J."/>
            <person name="Thomas B.C."/>
            <person name="Singh A."/>
            <person name="Wilkins M.J."/>
            <person name="Karaoz U."/>
            <person name="Brodie E.L."/>
            <person name="Williams K.H."/>
            <person name="Hubbard S.S."/>
            <person name="Banfield J.F."/>
        </authorList>
    </citation>
    <scope>NUCLEOTIDE SEQUENCE [LARGE SCALE GENOMIC DNA]</scope>
    <source>
        <strain evidence="3">RIFCSPLOWO2_12_FULL_64_10</strain>
    </source>
</reference>
<dbReference type="AlphaFoldDB" id="A0A1F6D418"/>
<comment type="caution">
    <text evidence="2">The sequence shown here is derived from an EMBL/GenBank/DDBJ whole genome shotgun (WGS) entry which is preliminary data.</text>
</comment>
<evidence type="ECO:0000313" key="3">
    <source>
        <dbReference type="Proteomes" id="UP000178606"/>
    </source>
</evidence>
<feature type="non-terminal residue" evidence="2">
    <location>
        <position position="1"/>
    </location>
</feature>
<gene>
    <name evidence="2" type="ORF">A3F84_25565</name>
</gene>
<dbReference type="Proteomes" id="UP000178606">
    <property type="component" value="Unassembled WGS sequence"/>
</dbReference>
<protein>
    <submittedName>
        <fullName evidence="2">AmmeMemoRadiSam system protein B</fullName>
    </submittedName>
</protein>
<comment type="similarity">
    <text evidence="1">Belongs to the MEMO1 family.</text>
</comment>
<dbReference type="InterPro" id="IPR002737">
    <property type="entry name" value="MEMO1_fam"/>
</dbReference>
<name>A0A1F6D418_HANXR</name>